<accession>A0A7I8VW00</accession>
<comment type="caution">
    <text evidence="2">The sequence shown here is derived from an EMBL/GenBank/DDBJ whole genome shotgun (WGS) entry which is preliminary data.</text>
</comment>
<evidence type="ECO:0000259" key="1">
    <source>
        <dbReference type="PROSITE" id="PS50249"/>
    </source>
</evidence>
<dbReference type="Gene3D" id="3.40.140.10">
    <property type="entry name" value="Cytidine Deaminase, domain 2"/>
    <property type="match status" value="1"/>
</dbReference>
<gene>
    <name evidence="2" type="ORF">DGYR_LOCUS7089</name>
</gene>
<dbReference type="OrthoDB" id="446074at2759"/>
<dbReference type="InterPro" id="IPR037518">
    <property type="entry name" value="MPN"/>
</dbReference>
<evidence type="ECO:0000313" key="3">
    <source>
        <dbReference type="Proteomes" id="UP000549394"/>
    </source>
</evidence>
<dbReference type="Proteomes" id="UP000549394">
    <property type="component" value="Unassembled WGS sequence"/>
</dbReference>
<reference evidence="2 3" key="1">
    <citation type="submission" date="2020-08" db="EMBL/GenBank/DDBJ databases">
        <authorList>
            <person name="Hejnol A."/>
        </authorList>
    </citation>
    <scope>NUCLEOTIDE SEQUENCE [LARGE SCALE GENOMIC DNA]</scope>
</reference>
<dbReference type="SUPFAM" id="SSF102712">
    <property type="entry name" value="JAB1/MPN domain"/>
    <property type="match status" value="1"/>
</dbReference>
<proteinExistence type="predicted"/>
<dbReference type="PROSITE" id="PS50249">
    <property type="entry name" value="MPN"/>
    <property type="match status" value="1"/>
</dbReference>
<dbReference type="GO" id="GO:0008237">
    <property type="term" value="F:metallopeptidase activity"/>
    <property type="evidence" value="ECO:0007669"/>
    <property type="project" value="InterPro"/>
</dbReference>
<dbReference type="PANTHER" id="PTHR10410">
    <property type="entry name" value="EUKARYOTIC TRANSLATION INITIATION FACTOR 3 -RELATED"/>
    <property type="match status" value="1"/>
</dbReference>
<protein>
    <submittedName>
        <fullName evidence="2">DgyrCDS7438</fullName>
    </submittedName>
</protein>
<dbReference type="InterPro" id="IPR000555">
    <property type="entry name" value="JAMM/MPN+_dom"/>
</dbReference>
<dbReference type="AlphaFoldDB" id="A0A7I8VW00"/>
<sequence>MGLCLGEVDEINEETRITSISVLIRSDKRPDRVEISPEQQLEARAKAERIAEETKKPIRVVGWYHSHPHITVWPSHVDIRTQANYQALDRAFVGLIFSVFNEDSSTKLQKTQLICFRSEEEGHNRLRHVEIPIEIEPNSLETKHGESGKLLIDLYDTLNREEREMFDNSMSNISDPSNAIILTNEFSSALMKQMQIVGAPILQVNKAFRLFKTIFNYFLLIGSQISIGKWKKKRDRVTGITQSSQK</sequence>
<dbReference type="InterPro" id="IPR050242">
    <property type="entry name" value="JAMM_MPN+_peptidase_M67A"/>
</dbReference>
<feature type="domain" description="MPN" evidence="1">
    <location>
        <begin position="1"/>
        <end position="122"/>
    </location>
</feature>
<dbReference type="EMBL" id="CAJFCJ010000009">
    <property type="protein sequence ID" value="CAD5118762.1"/>
    <property type="molecule type" value="Genomic_DNA"/>
</dbReference>
<organism evidence="2 3">
    <name type="scientific">Dimorphilus gyrociliatus</name>
    <dbReference type="NCBI Taxonomy" id="2664684"/>
    <lineage>
        <taxon>Eukaryota</taxon>
        <taxon>Metazoa</taxon>
        <taxon>Spiralia</taxon>
        <taxon>Lophotrochozoa</taxon>
        <taxon>Annelida</taxon>
        <taxon>Polychaeta</taxon>
        <taxon>Polychaeta incertae sedis</taxon>
        <taxon>Dinophilidae</taxon>
        <taxon>Dimorphilus</taxon>
    </lineage>
</organism>
<name>A0A7I8VW00_9ANNE</name>
<evidence type="ECO:0000313" key="2">
    <source>
        <dbReference type="EMBL" id="CAD5118762.1"/>
    </source>
</evidence>
<dbReference type="SMART" id="SM00232">
    <property type="entry name" value="JAB_MPN"/>
    <property type="match status" value="1"/>
</dbReference>
<dbReference type="Pfam" id="PF01398">
    <property type="entry name" value="JAB"/>
    <property type="match status" value="1"/>
</dbReference>
<keyword evidence="3" id="KW-1185">Reference proteome</keyword>